<evidence type="ECO:0000313" key="3">
    <source>
        <dbReference type="Proteomes" id="UP001208570"/>
    </source>
</evidence>
<dbReference type="Pfam" id="PF00078">
    <property type="entry name" value="RVT_1"/>
    <property type="match status" value="1"/>
</dbReference>
<feature type="domain" description="Reverse transcriptase" evidence="1">
    <location>
        <begin position="85"/>
        <end position="190"/>
    </location>
</feature>
<dbReference type="Proteomes" id="UP001208570">
    <property type="component" value="Unassembled WGS sequence"/>
</dbReference>
<organism evidence="2 3">
    <name type="scientific">Paralvinella palmiformis</name>
    <dbReference type="NCBI Taxonomy" id="53620"/>
    <lineage>
        <taxon>Eukaryota</taxon>
        <taxon>Metazoa</taxon>
        <taxon>Spiralia</taxon>
        <taxon>Lophotrochozoa</taxon>
        <taxon>Annelida</taxon>
        <taxon>Polychaeta</taxon>
        <taxon>Sedentaria</taxon>
        <taxon>Canalipalpata</taxon>
        <taxon>Terebellida</taxon>
        <taxon>Terebelliformia</taxon>
        <taxon>Alvinellidae</taxon>
        <taxon>Paralvinella</taxon>
    </lineage>
</organism>
<name>A0AAD9MQ75_9ANNE</name>
<dbReference type="PANTHER" id="PTHR37984:SF8">
    <property type="entry name" value="CCHC-TYPE DOMAIN-CONTAINING PROTEIN"/>
    <property type="match status" value="1"/>
</dbReference>
<evidence type="ECO:0000313" key="2">
    <source>
        <dbReference type="EMBL" id="KAK2140108.1"/>
    </source>
</evidence>
<proteinExistence type="predicted"/>
<dbReference type="CDD" id="cd01647">
    <property type="entry name" value="RT_LTR"/>
    <property type="match status" value="1"/>
</dbReference>
<evidence type="ECO:0000259" key="1">
    <source>
        <dbReference type="Pfam" id="PF00078"/>
    </source>
</evidence>
<dbReference type="InterPro" id="IPR000477">
    <property type="entry name" value="RT_dom"/>
</dbReference>
<protein>
    <recommendedName>
        <fullName evidence="1">Reverse transcriptase domain-containing protein</fullName>
    </recommendedName>
</protein>
<sequence length="255" mass="28917">MQLITVNEENCDKIAAVDISNTYDDVFAAYTIGTLGTPRHLKIKDSCSPNPISVRKKFKIELFRKEKLGIITPVDEPTPLASQLVIHLKKTGAVTVCIEPRELNNAFLHEHYTFPILDETLHEIQQYRVFSLADLSSGYWHVALDKESSLLTTVQTPFGRYRRCHLPFGTCASAEIFRKKLIDALERLPVVMCIAHDVLIHGKITIKIWSVSQTLPRDWNQVEKIKTATKIGQNRVQGSSLKIVLNLTLIRSKQQ</sequence>
<dbReference type="SUPFAM" id="SSF56672">
    <property type="entry name" value="DNA/RNA polymerases"/>
    <property type="match status" value="1"/>
</dbReference>
<comment type="caution">
    <text evidence="2">The sequence shown here is derived from an EMBL/GenBank/DDBJ whole genome shotgun (WGS) entry which is preliminary data.</text>
</comment>
<accession>A0AAD9MQ75</accession>
<dbReference type="EMBL" id="JAODUP010001483">
    <property type="protein sequence ID" value="KAK2140108.1"/>
    <property type="molecule type" value="Genomic_DNA"/>
</dbReference>
<dbReference type="InterPro" id="IPR050951">
    <property type="entry name" value="Retrovirus_Pol_polyprotein"/>
</dbReference>
<gene>
    <name evidence="2" type="ORF">LSH36_1483g00008</name>
</gene>
<dbReference type="PANTHER" id="PTHR37984">
    <property type="entry name" value="PROTEIN CBG26694"/>
    <property type="match status" value="1"/>
</dbReference>
<dbReference type="Gene3D" id="3.10.10.10">
    <property type="entry name" value="HIV Type 1 Reverse Transcriptase, subunit A, domain 1"/>
    <property type="match status" value="1"/>
</dbReference>
<keyword evidence="3" id="KW-1185">Reference proteome</keyword>
<reference evidence="2" key="1">
    <citation type="journal article" date="2023" name="Mol. Biol. Evol.">
        <title>Third-Generation Sequencing Reveals the Adaptive Role of the Epigenome in Three Deep-Sea Polychaetes.</title>
        <authorList>
            <person name="Perez M."/>
            <person name="Aroh O."/>
            <person name="Sun Y."/>
            <person name="Lan Y."/>
            <person name="Juniper S.K."/>
            <person name="Young C.R."/>
            <person name="Angers B."/>
            <person name="Qian P.Y."/>
        </authorList>
    </citation>
    <scope>NUCLEOTIDE SEQUENCE</scope>
    <source>
        <strain evidence="2">P08H-3</strain>
    </source>
</reference>
<dbReference type="InterPro" id="IPR043502">
    <property type="entry name" value="DNA/RNA_pol_sf"/>
</dbReference>
<dbReference type="AlphaFoldDB" id="A0AAD9MQ75"/>